<accession>A0A4R1FTL4</accession>
<dbReference type="EMBL" id="SMFR01000002">
    <property type="protein sequence ID" value="TCJ97630.1"/>
    <property type="molecule type" value="Genomic_DNA"/>
</dbReference>
<gene>
    <name evidence="3" type="ORF">DFR71_3674</name>
</gene>
<feature type="region of interest" description="Disordered" evidence="1">
    <location>
        <begin position="1"/>
        <end position="20"/>
    </location>
</feature>
<dbReference type="OrthoDB" id="4552130at2"/>
<keyword evidence="4" id="KW-1185">Reference proteome</keyword>
<dbReference type="AlphaFoldDB" id="A0A4R1FTL4"/>
<feature type="transmembrane region" description="Helical" evidence="2">
    <location>
        <begin position="35"/>
        <end position="59"/>
    </location>
</feature>
<keyword evidence="2" id="KW-0812">Transmembrane</keyword>
<dbReference type="Proteomes" id="UP000294856">
    <property type="component" value="Unassembled WGS sequence"/>
</dbReference>
<evidence type="ECO:0000313" key="4">
    <source>
        <dbReference type="Proteomes" id="UP000294856"/>
    </source>
</evidence>
<protein>
    <submittedName>
        <fullName evidence="3">Uncharacterized protein</fullName>
    </submittedName>
</protein>
<comment type="caution">
    <text evidence="3">The sequence shown here is derived from an EMBL/GenBank/DDBJ whole genome shotgun (WGS) entry which is preliminary data.</text>
</comment>
<organism evidence="3 4">
    <name type="scientific">Nocardia alba</name>
    <dbReference type="NCBI Taxonomy" id="225051"/>
    <lineage>
        <taxon>Bacteria</taxon>
        <taxon>Bacillati</taxon>
        <taxon>Actinomycetota</taxon>
        <taxon>Actinomycetes</taxon>
        <taxon>Mycobacteriales</taxon>
        <taxon>Nocardiaceae</taxon>
        <taxon>Nocardia</taxon>
    </lineage>
</organism>
<proteinExistence type="predicted"/>
<name>A0A4R1FTL4_9NOCA</name>
<evidence type="ECO:0000256" key="1">
    <source>
        <dbReference type="SAM" id="MobiDB-lite"/>
    </source>
</evidence>
<evidence type="ECO:0000256" key="2">
    <source>
        <dbReference type="SAM" id="Phobius"/>
    </source>
</evidence>
<sequence>MSTPSSESGSAPPEELPLGTTPPFARMHRWLKRGIMICLVALVVEGAFTVPALALWYGWPTLSLQEICDEMIKVRYDDDTLECQYPADFNAPPLGGQAEAAGQTTARDEWGVQPKPGWDHIGFRELVHRHNERIAREGGGG</sequence>
<keyword evidence="2" id="KW-1133">Transmembrane helix</keyword>
<keyword evidence="2" id="KW-0472">Membrane</keyword>
<evidence type="ECO:0000313" key="3">
    <source>
        <dbReference type="EMBL" id="TCJ97630.1"/>
    </source>
</evidence>
<reference evidence="3 4" key="1">
    <citation type="submission" date="2019-03" db="EMBL/GenBank/DDBJ databases">
        <title>Genomic Encyclopedia of Type Strains, Phase IV (KMG-IV): sequencing the most valuable type-strain genomes for metagenomic binning, comparative biology and taxonomic classification.</title>
        <authorList>
            <person name="Goeker M."/>
        </authorList>
    </citation>
    <scope>NUCLEOTIDE SEQUENCE [LARGE SCALE GENOMIC DNA]</scope>
    <source>
        <strain evidence="3 4">DSM 44684</strain>
    </source>
</reference>
<dbReference type="STRING" id="1210063.GCA_001612665_01333"/>
<dbReference type="RefSeq" id="WP_067447041.1">
    <property type="nucleotide sequence ID" value="NZ_SMFR01000002.1"/>
</dbReference>